<keyword evidence="3" id="KW-1185">Reference proteome</keyword>
<feature type="compositionally biased region" description="Low complexity" evidence="1">
    <location>
        <begin position="8"/>
        <end position="17"/>
    </location>
</feature>
<gene>
    <name evidence="2" type="ORF">RAG0_09564</name>
</gene>
<organism evidence="2 3">
    <name type="scientific">Rhynchosporium agropyri</name>
    <dbReference type="NCBI Taxonomy" id="914238"/>
    <lineage>
        <taxon>Eukaryota</taxon>
        <taxon>Fungi</taxon>
        <taxon>Dikarya</taxon>
        <taxon>Ascomycota</taxon>
        <taxon>Pezizomycotina</taxon>
        <taxon>Leotiomycetes</taxon>
        <taxon>Helotiales</taxon>
        <taxon>Ploettnerulaceae</taxon>
        <taxon>Rhynchosporium</taxon>
    </lineage>
</organism>
<name>A0A1E1KVY7_9HELO</name>
<accession>A0A1E1KVY7</accession>
<evidence type="ECO:0000313" key="2">
    <source>
        <dbReference type="EMBL" id="CZT02349.1"/>
    </source>
</evidence>
<dbReference type="EMBL" id="FJUX01000056">
    <property type="protein sequence ID" value="CZT02349.1"/>
    <property type="molecule type" value="Genomic_DNA"/>
</dbReference>
<proteinExistence type="predicted"/>
<feature type="region of interest" description="Disordered" evidence="1">
    <location>
        <begin position="1"/>
        <end position="42"/>
    </location>
</feature>
<evidence type="ECO:0000313" key="3">
    <source>
        <dbReference type="Proteomes" id="UP000178912"/>
    </source>
</evidence>
<dbReference type="AlphaFoldDB" id="A0A1E1KVY7"/>
<evidence type="ECO:0000256" key="1">
    <source>
        <dbReference type="SAM" id="MobiDB-lite"/>
    </source>
</evidence>
<protein>
    <submittedName>
        <fullName evidence="2">Uncharacterized protein</fullName>
    </submittedName>
</protein>
<sequence length="834" mass="94977">MSGPNHNTAAETASARAWAEKERRLAAAAASARAKPSKERRDEDLRLRDILHDVTGQTRERSERKKISADYTDFGKKYGHPRGILRSRDHTILKYTGKSGLSPLSPGIYNQRVRNIKEARRREGMSRLRNYQRNILQGFTTEELHRMEGVPGMNTTKMESNLSAIPIHPLLAQSQWLSNSNLQRHEISVAIWVGDEGSSWDALLYAFQQQCVITNKGNTRLDALFNGSYQTLPELPGMGGPRHYFCRRSPEERILNSQASHFDPKSIQHQLADMKEFVRFRFQSRYHIGRDPLSTDPSSHNYGRTGLYRMYGRIIIKIAFEDFEPLMVGDLTGAEIFAKQFEICITIIHELAHAAWVYLGRTNTTRLMIEPYYQDEPLIELGFSFTAQIFGGSTRDPSRMFRSRGGPGLPPFVAFRENWFTEESLQYGSNGGYRRPSSGTQLPGKFDPFTVKSRWVIPTQFYGTIMTQEMWDQKVRSYRLKALEIGPLKYGLRFDRGSLERIMTTDPESNDLVTTIKTFDGILHGSISIGDPVSVQQIVLAETIRLMKSLRISEALSDSNLVPSSASSVQDDTRQDLTFNPEDRIKTVPEYPEIYIGSSQFTQKCPRFEEIKAFLIANRAEQKFKGITVTQRELKAFLSQCFEKKEFWDPFPSPGMVMRVAAGWPDTPLYTKRRQLFNPFYQSDKRSLNLLSCALRDNVRVRESLYVESGEMRDMSYLGFGTILDTSMIDTGSNLTIDDRDYLLSDLNRLQDLIIISAGAPDGTGLSTFVLGPDHIIRFTYPIEQYRGKYLTAHMKESLARYKIIETEWNVAWQAKLNKGNSGGTPAPLGQVMS</sequence>
<reference evidence="3" key="1">
    <citation type="submission" date="2016-03" db="EMBL/GenBank/DDBJ databases">
        <authorList>
            <person name="Guldener U."/>
        </authorList>
    </citation>
    <scope>NUCLEOTIDE SEQUENCE [LARGE SCALE GENOMIC DNA]</scope>
    <source>
        <strain evidence="3">04CH-RAC-A.6.1</strain>
    </source>
</reference>
<dbReference type="Proteomes" id="UP000178912">
    <property type="component" value="Unassembled WGS sequence"/>
</dbReference>
<dbReference type="OrthoDB" id="10254945at2759"/>